<dbReference type="SUPFAM" id="SSF143744">
    <property type="entry name" value="GlcG-like"/>
    <property type="match status" value="1"/>
</dbReference>
<evidence type="ECO:0000313" key="2">
    <source>
        <dbReference type="Proteomes" id="UP001236014"/>
    </source>
</evidence>
<organism evidence="1 2">
    <name type="scientific">Amycolatopsis carbonis</name>
    <dbReference type="NCBI Taxonomy" id="715471"/>
    <lineage>
        <taxon>Bacteria</taxon>
        <taxon>Bacillati</taxon>
        <taxon>Actinomycetota</taxon>
        <taxon>Actinomycetes</taxon>
        <taxon>Pseudonocardiales</taxon>
        <taxon>Pseudonocardiaceae</taxon>
        <taxon>Amycolatopsis</taxon>
    </lineage>
</organism>
<dbReference type="Proteomes" id="UP001236014">
    <property type="component" value="Chromosome"/>
</dbReference>
<keyword evidence="2" id="KW-1185">Reference proteome</keyword>
<dbReference type="Gene3D" id="3.30.450.150">
    <property type="entry name" value="Haem-degrading domain"/>
    <property type="match status" value="1"/>
</dbReference>
<reference evidence="1 2" key="1">
    <citation type="submission" date="2023-06" db="EMBL/GenBank/DDBJ databases">
        <authorList>
            <person name="Oyuntsetseg B."/>
            <person name="Kim S.B."/>
        </authorList>
    </citation>
    <scope>NUCLEOTIDE SEQUENCE [LARGE SCALE GENOMIC DNA]</scope>
    <source>
        <strain evidence="1 2">2-15</strain>
    </source>
</reference>
<dbReference type="InterPro" id="IPR005624">
    <property type="entry name" value="PduO/GlcC-like"/>
</dbReference>
<protein>
    <submittedName>
        <fullName evidence="1">Heme-binding protein</fullName>
    </submittedName>
</protein>
<gene>
    <name evidence="1" type="ORF">QRX50_35405</name>
</gene>
<dbReference type="Pfam" id="PF03928">
    <property type="entry name" value="HbpS-like"/>
    <property type="match status" value="1"/>
</dbReference>
<dbReference type="KEGG" id="acab:QRX50_35405"/>
<proteinExistence type="predicted"/>
<dbReference type="InterPro" id="IPR038084">
    <property type="entry name" value="PduO/GlcC-like_sf"/>
</dbReference>
<evidence type="ECO:0000313" key="1">
    <source>
        <dbReference type="EMBL" id="WIX76703.1"/>
    </source>
</evidence>
<sequence>MIGAIGVSGASVEEDELIAQAAVTRAAKGGD</sequence>
<dbReference type="EMBL" id="CP127294">
    <property type="protein sequence ID" value="WIX76703.1"/>
    <property type="molecule type" value="Genomic_DNA"/>
</dbReference>
<dbReference type="RefSeq" id="WP_285967451.1">
    <property type="nucleotide sequence ID" value="NZ_CP127294.1"/>
</dbReference>
<name>A0A9Y2MTC1_9PSEU</name>
<accession>A0A9Y2MTC1</accession>
<dbReference type="AlphaFoldDB" id="A0A9Y2MTC1"/>